<dbReference type="HOGENOM" id="CLU_1142015_0_0_5"/>
<gene>
    <name evidence="2" type="ORF">NX02_24110</name>
</gene>
<protein>
    <submittedName>
        <fullName evidence="2">Uncharacterized protein</fullName>
    </submittedName>
</protein>
<dbReference type="KEGG" id="ssan:NX02_24110"/>
<name>W0AL64_9SPHN</name>
<dbReference type="AlphaFoldDB" id="W0AL64"/>
<dbReference type="STRING" id="1123269.NX02_24110"/>
<dbReference type="Proteomes" id="UP000018851">
    <property type="component" value="Chromosome"/>
</dbReference>
<feature type="region of interest" description="Disordered" evidence="1">
    <location>
        <begin position="26"/>
        <end position="46"/>
    </location>
</feature>
<evidence type="ECO:0000313" key="3">
    <source>
        <dbReference type="Proteomes" id="UP000018851"/>
    </source>
</evidence>
<reference evidence="2 3" key="1">
    <citation type="submission" date="2013-07" db="EMBL/GenBank/DDBJ databases">
        <title>Completed genome of Sphingomonas sanxanigenens NX02.</title>
        <authorList>
            <person name="Ma T."/>
            <person name="Huang H."/>
            <person name="Wu M."/>
            <person name="Li X."/>
            <person name="Li G."/>
        </authorList>
    </citation>
    <scope>NUCLEOTIDE SEQUENCE [LARGE SCALE GENOMIC DNA]</scope>
    <source>
        <strain evidence="2 3">NX02</strain>
    </source>
</reference>
<dbReference type="EMBL" id="CP006644">
    <property type="protein sequence ID" value="AHE56430.1"/>
    <property type="molecule type" value="Genomic_DNA"/>
</dbReference>
<evidence type="ECO:0000313" key="2">
    <source>
        <dbReference type="EMBL" id="AHE56430.1"/>
    </source>
</evidence>
<proteinExistence type="predicted"/>
<sequence length="243" mass="24587">MLRPLAGGPRPGPLGDQRCFVAQPGPLADDRIPIPRGAGNPRGGGGDGGIRHAALGLLAGLRGQRLGQRDLGIACRHLGGGEVFGEPGAVLLGGGDARIERFGLIAQTLQRLGGVARKIAFARAIGVEPFGGGRQLGDAPVERAAFGAGGREDMARLGRGVARALRAGARGRQGLRGIELRGGRGALRLGGGDDQGFGALCLGTRGVGRGGGIAPARIDQPCLGDTDLVGELAILLRLPRLPA</sequence>
<accession>W0AL64</accession>
<organism evidence="2 3">
    <name type="scientific">Sphingomonas sanxanigenens DSM 19645 = NX02</name>
    <dbReference type="NCBI Taxonomy" id="1123269"/>
    <lineage>
        <taxon>Bacteria</taxon>
        <taxon>Pseudomonadati</taxon>
        <taxon>Pseudomonadota</taxon>
        <taxon>Alphaproteobacteria</taxon>
        <taxon>Sphingomonadales</taxon>
        <taxon>Sphingomonadaceae</taxon>
        <taxon>Sphingomonas</taxon>
    </lineage>
</organism>
<evidence type="ECO:0000256" key="1">
    <source>
        <dbReference type="SAM" id="MobiDB-lite"/>
    </source>
</evidence>
<keyword evidence="3" id="KW-1185">Reference proteome</keyword>